<evidence type="ECO:0000256" key="3">
    <source>
        <dbReference type="ARBA" id="ARBA00023002"/>
    </source>
</evidence>
<feature type="active site" evidence="4">
    <location>
        <position position="436"/>
    </location>
</feature>
<evidence type="ECO:0000256" key="2">
    <source>
        <dbReference type="ARBA" id="ARBA00022857"/>
    </source>
</evidence>
<evidence type="ECO:0000256" key="4">
    <source>
        <dbReference type="PROSITE-ProRule" id="PRU10007"/>
    </source>
</evidence>
<feature type="compositionally biased region" description="Polar residues" evidence="6">
    <location>
        <begin position="1"/>
        <end position="14"/>
    </location>
</feature>
<feature type="domain" description="Aldehyde dehydrogenase" evidence="7">
    <location>
        <begin position="204"/>
        <end position="656"/>
    </location>
</feature>
<dbReference type="InterPro" id="IPR050740">
    <property type="entry name" value="Aldehyde_DH_Superfamily"/>
</dbReference>
<dbReference type="InterPro" id="IPR029510">
    <property type="entry name" value="Ald_DH_CS_GLU"/>
</dbReference>
<keyword evidence="9" id="KW-1185">Reference proteome</keyword>
<dbReference type="GO" id="GO:0004777">
    <property type="term" value="F:succinate-semialdehyde dehydrogenase (NAD+) activity"/>
    <property type="evidence" value="ECO:0007669"/>
    <property type="project" value="TreeGrafter"/>
</dbReference>
<feature type="compositionally biased region" description="Low complexity" evidence="6">
    <location>
        <begin position="55"/>
        <end position="64"/>
    </location>
</feature>
<dbReference type="InterPro" id="IPR016161">
    <property type="entry name" value="Ald_DH/histidinol_DH"/>
</dbReference>
<evidence type="ECO:0000313" key="9">
    <source>
        <dbReference type="Proteomes" id="UP001305647"/>
    </source>
</evidence>
<dbReference type="Proteomes" id="UP001305647">
    <property type="component" value="Unassembled WGS sequence"/>
</dbReference>
<gene>
    <name evidence="8" type="ORF">N658DRAFT_119421</name>
</gene>
<dbReference type="EMBL" id="MU863625">
    <property type="protein sequence ID" value="KAK4105449.1"/>
    <property type="molecule type" value="Genomic_DNA"/>
</dbReference>
<sequence>MQTPFAGSADQNSLPRGDPHSDIEADAERLLRFSKSPSPDPASQRSARHVAEVGSPPQNSTAAAAPSAFRSLAELFVKGKDPRGLPDGDIRQPWNAKRGHGPTHNSTIHPPIAERPRFPIPLGTYPTLWLNKIPGSILLRLFLFNLYSLLSLESRLGLCPDPYLIPQPLCLVLLLSIMSAPAGAPAEGFPVPFFINGIEVHPERRFNVVSPASGKLVHEAASATEPDVRAALSTAAEAFKTWRNSLPRTRRDVFLKAGEIMEKRKEELAGYMISETGCPRQWADFNVSTAREMILDVAGRLVALEGSMPTASDPNTGAMILREPFGVILAIAPWNAPYILGFRSVLFPIAAGNTAILKGSELCPRTMWGLCSVLHEAGLPAGVLNLLFHEPANAAVVTQMLIADPIIKKINFTGSTMVGRIIGKLAGEHLKPLLLELGGKAPAIVWEDADLDNAAVQCALGAFLNSGQICMSTERIIAHKTIRAQFEKELVCAIDNIFGAQTDAPVLINAVGVTKNKKLVEDALSKGASLLYGDPTAEEASATRMRPVVISGVTPDMNIYRTESFGPTVSLIEIETEEEALRIANDTEYGLSSAVFTEDLRRGLRLAKEIETGAVHINNMSVHDESALPHGGAKASGYGRFNAAHGLSEWVRTKTITFKW</sequence>
<dbReference type="PANTHER" id="PTHR43353">
    <property type="entry name" value="SUCCINATE-SEMIALDEHYDE DEHYDROGENASE, MITOCHONDRIAL"/>
    <property type="match status" value="1"/>
</dbReference>
<dbReference type="InterPro" id="IPR015590">
    <property type="entry name" value="Aldehyde_DH_dom"/>
</dbReference>
<evidence type="ECO:0000256" key="6">
    <source>
        <dbReference type="SAM" id="MobiDB-lite"/>
    </source>
</evidence>
<name>A0AAN6T637_9PEZI</name>
<dbReference type="SUPFAM" id="SSF53720">
    <property type="entry name" value="ALDH-like"/>
    <property type="match status" value="1"/>
</dbReference>
<feature type="region of interest" description="Disordered" evidence="6">
    <location>
        <begin position="94"/>
        <end position="113"/>
    </location>
</feature>
<dbReference type="GO" id="GO:0009450">
    <property type="term" value="P:gamma-aminobutyric acid catabolic process"/>
    <property type="evidence" value="ECO:0007669"/>
    <property type="project" value="TreeGrafter"/>
</dbReference>
<accession>A0AAN6T637</accession>
<dbReference type="InterPro" id="IPR016162">
    <property type="entry name" value="Ald_DH_N"/>
</dbReference>
<dbReference type="Pfam" id="PF00171">
    <property type="entry name" value="Aldedh"/>
    <property type="match status" value="1"/>
</dbReference>
<evidence type="ECO:0000313" key="8">
    <source>
        <dbReference type="EMBL" id="KAK4105449.1"/>
    </source>
</evidence>
<feature type="region of interest" description="Disordered" evidence="6">
    <location>
        <begin position="1"/>
        <end position="64"/>
    </location>
</feature>
<dbReference type="FunFam" id="3.40.309.10:FF:000010">
    <property type="entry name" value="Gamma-aminobutyraldehyde dehydrogenase"/>
    <property type="match status" value="1"/>
</dbReference>
<evidence type="ECO:0000256" key="1">
    <source>
        <dbReference type="ARBA" id="ARBA00009986"/>
    </source>
</evidence>
<dbReference type="Gene3D" id="3.40.605.10">
    <property type="entry name" value="Aldehyde Dehydrogenase, Chain A, domain 1"/>
    <property type="match status" value="1"/>
</dbReference>
<dbReference type="CDD" id="cd07105">
    <property type="entry name" value="ALDH_SaliADH"/>
    <property type="match status" value="1"/>
</dbReference>
<proteinExistence type="inferred from homology"/>
<dbReference type="PANTHER" id="PTHR43353:SF6">
    <property type="entry name" value="CYTOPLASMIC ALDEHYDE DEHYDROGENASE (EUROFUNG)"/>
    <property type="match status" value="1"/>
</dbReference>
<dbReference type="InterPro" id="IPR016163">
    <property type="entry name" value="Ald_DH_C"/>
</dbReference>
<comment type="similarity">
    <text evidence="1 5">Belongs to the aldehyde dehydrogenase family.</text>
</comment>
<dbReference type="PROSITE" id="PS00687">
    <property type="entry name" value="ALDEHYDE_DEHYDR_GLU"/>
    <property type="match status" value="1"/>
</dbReference>
<reference evidence="8" key="2">
    <citation type="submission" date="2023-05" db="EMBL/GenBank/DDBJ databases">
        <authorList>
            <consortium name="Lawrence Berkeley National Laboratory"/>
            <person name="Steindorff A."/>
            <person name="Hensen N."/>
            <person name="Bonometti L."/>
            <person name="Westerberg I."/>
            <person name="Brannstrom I.O."/>
            <person name="Guillou S."/>
            <person name="Cros-Aarteil S."/>
            <person name="Calhoun S."/>
            <person name="Haridas S."/>
            <person name="Kuo A."/>
            <person name="Mondo S."/>
            <person name="Pangilinan J."/>
            <person name="Riley R."/>
            <person name="Labutti K."/>
            <person name="Andreopoulos B."/>
            <person name="Lipzen A."/>
            <person name="Chen C."/>
            <person name="Yanf M."/>
            <person name="Daum C."/>
            <person name="Ng V."/>
            <person name="Clum A."/>
            <person name="Ohm R."/>
            <person name="Martin F."/>
            <person name="Silar P."/>
            <person name="Natvig D."/>
            <person name="Lalanne C."/>
            <person name="Gautier V."/>
            <person name="Ament-Velasquez S.L."/>
            <person name="Kruys A."/>
            <person name="Hutchinson M.I."/>
            <person name="Powell A.J."/>
            <person name="Barry K."/>
            <person name="Miller A.N."/>
            <person name="Grigoriev I.V."/>
            <person name="Debuchy R."/>
            <person name="Gladieux P."/>
            <person name="Thoren M.H."/>
            <person name="Johannesson H."/>
        </authorList>
    </citation>
    <scope>NUCLEOTIDE SEQUENCE</scope>
    <source>
        <strain evidence="8">CBS 757.83</strain>
    </source>
</reference>
<feature type="compositionally biased region" description="Polar residues" evidence="6">
    <location>
        <begin position="35"/>
        <end position="45"/>
    </location>
</feature>
<evidence type="ECO:0000256" key="5">
    <source>
        <dbReference type="RuleBase" id="RU003345"/>
    </source>
</evidence>
<organism evidence="8 9">
    <name type="scientific">Parathielavia hyrcaniae</name>
    <dbReference type="NCBI Taxonomy" id="113614"/>
    <lineage>
        <taxon>Eukaryota</taxon>
        <taxon>Fungi</taxon>
        <taxon>Dikarya</taxon>
        <taxon>Ascomycota</taxon>
        <taxon>Pezizomycotina</taxon>
        <taxon>Sordariomycetes</taxon>
        <taxon>Sordariomycetidae</taxon>
        <taxon>Sordariales</taxon>
        <taxon>Chaetomiaceae</taxon>
        <taxon>Parathielavia</taxon>
    </lineage>
</organism>
<comment type="caution">
    <text evidence="8">The sequence shown here is derived from an EMBL/GenBank/DDBJ whole genome shotgun (WGS) entry which is preliminary data.</text>
</comment>
<keyword evidence="3 5" id="KW-0560">Oxidoreductase</keyword>
<dbReference type="Gene3D" id="3.40.309.10">
    <property type="entry name" value="Aldehyde Dehydrogenase, Chain A, domain 2"/>
    <property type="match status" value="1"/>
</dbReference>
<feature type="compositionally biased region" description="Basic and acidic residues" evidence="6">
    <location>
        <begin position="17"/>
        <end position="31"/>
    </location>
</feature>
<keyword evidence="2" id="KW-0521">NADP</keyword>
<protein>
    <submittedName>
        <fullName evidence="8">Aldedh-domain-containing protein</fullName>
    </submittedName>
</protein>
<evidence type="ECO:0000259" key="7">
    <source>
        <dbReference type="Pfam" id="PF00171"/>
    </source>
</evidence>
<dbReference type="AlphaFoldDB" id="A0AAN6T637"/>
<reference evidence="8" key="1">
    <citation type="journal article" date="2023" name="Mol. Phylogenet. Evol.">
        <title>Genome-scale phylogeny and comparative genomics of the fungal order Sordariales.</title>
        <authorList>
            <person name="Hensen N."/>
            <person name="Bonometti L."/>
            <person name="Westerberg I."/>
            <person name="Brannstrom I.O."/>
            <person name="Guillou S."/>
            <person name="Cros-Aarteil S."/>
            <person name="Calhoun S."/>
            <person name="Haridas S."/>
            <person name="Kuo A."/>
            <person name="Mondo S."/>
            <person name="Pangilinan J."/>
            <person name="Riley R."/>
            <person name="LaButti K."/>
            <person name="Andreopoulos B."/>
            <person name="Lipzen A."/>
            <person name="Chen C."/>
            <person name="Yan M."/>
            <person name="Daum C."/>
            <person name="Ng V."/>
            <person name="Clum A."/>
            <person name="Steindorff A."/>
            <person name="Ohm R.A."/>
            <person name="Martin F."/>
            <person name="Silar P."/>
            <person name="Natvig D.O."/>
            <person name="Lalanne C."/>
            <person name="Gautier V."/>
            <person name="Ament-Velasquez S.L."/>
            <person name="Kruys A."/>
            <person name="Hutchinson M.I."/>
            <person name="Powell A.J."/>
            <person name="Barry K."/>
            <person name="Miller A.N."/>
            <person name="Grigoriev I.V."/>
            <person name="Debuchy R."/>
            <person name="Gladieux P."/>
            <person name="Hiltunen Thoren M."/>
            <person name="Johannesson H."/>
        </authorList>
    </citation>
    <scope>NUCLEOTIDE SEQUENCE</scope>
    <source>
        <strain evidence="8">CBS 757.83</strain>
    </source>
</reference>
<dbReference type="FunFam" id="3.40.605.10:FF:000012">
    <property type="entry name" value="NAD-dependent succinate-semialdehyde dehydrogenase"/>
    <property type="match status" value="1"/>
</dbReference>